<reference evidence="2 3" key="1">
    <citation type="submission" date="2020-02" db="EMBL/GenBank/DDBJ databases">
        <authorList>
            <person name="Ferguson B K."/>
        </authorList>
    </citation>
    <scope>NUCLEOTIDE SEQUENCE [LARGE SCALE GENOMIC DNA]</scope>
</reference>
<keyword evidence="1" id="KW-0812">Transmembrane</keyword>
<organism evidence="2 3">
    <name type="scientific">Nesidiocoris tenuis</name>
    <dbReference type="NCBI Taxonomy" id="355587"/>
    <lineage>
        <taxon>Eukaryota</taxon>
        <taxon>Metazoa</taxon>
        <taxon>Ecdysozoa</taxon>
        <taxon>Arthropoda</taxon>
        <taxon>Hexapoda</taxon>
        <taxon>Insecta</taxon>
        <taxon>Pterygota</taxon>
        <taxon>Neoptera</taxon>
        <taxon>Paraneoptera</taxon>
        <taxon>Hemiptera</taxon>
        <taxon>Heteroptera</taxon>
        <taxon>Panheteroptera</taxon>
        <taxon>Cimicomorpha</taxon>
        <taxon>Miridae</taxon>
        <taxon>Dicyphina</taxon>
        <taxon>Nesidiocoris</taxon>
    </lineage>
</organism>
<proteinExistence type="predicted"/>
<name>A0A6H5GY72_9HEMI</name>
<feature type="transmembrane region" description="Helical" evidence="1">
    <location>
        <begin position="136"/>
        <end position="155"/>
    </location>
</feature>
<keyword evidence="1" id="KW-1133">Transmembrane helix</keyword>
<dbReference type="Proteomes" id="UP000479000">
    <property type="component" value="Unassembled WGS sequence"/>
</dbReference>
<accession>A0A6H5GY72</accession>
<feature type="non-terminal residue" evidence="2">
    <location>
        <position position="1"/>
    </location>
</feature>
<evidence type="ECO:0000313" key="2">
    <source>
        <dbReference type="EMBL" id="CAB0009577.1"/>
    </source>
</evidence>
<keyword evidence="3" id="KW-1185">Reference proteome</keyword>
<feature type="transmembrane region" description="Helical" evidence="1">
    <location>
        <begin position="20"/>
        <end position="39"/>
    </location>
</feature>
<gene>
    <name evidence="2" type="ORF">NTEN_LOCUS14711</name>
</gene>
<dbReference type="AlphaFoldDB" id="A0A6H5GY72"/>
<protein>
    <submittedName>
        <fullName evidence="2">Uncharacterized protein</fullName>
    </submittedName>
</protein>
<sequence>PADIDERLACKEITNQMSGIQSGYLAILPMKMLMNLIFFRNAARQNHHSIILHWLRNQTTFYKLSHANSNKMLFLALKNRSALVQEEEQRSAGWGGERYDEGYGLKREPVPLSRIIGNLDGSENCYARRKCASWRILSSLKIIGIIMPAHVLVIIK</sequence>
<keyword evidence="1" id="KW-0472">Membrane</keyword>
<evidence type="ECO:0000313" key="3">
    <source>
        <dbReference type="Proteomes" id="UP000479000"/>
    </source>
</evidence>
<dbReference type="EMBL" id="CADCXU010021834">
    <property type="protein sequence ID" value="CAB0009577.1"/>
    <property type="molecule type" value="Genomic_DNA"/>
</dbReference>
<evidence type="ECO:0000256" key="1">
    <source>
        <dbReference type="SAM" id="Phobius"/>
    </source>
</evidence>